<name>R7TYA7_CAPTE</name>
<proteinExistence type="predicted"/>
<dbReference type="Pfam" id="PF04801">
    <property type="entry name" value="RPC5"/>
    <property type="match status" value="1"/>
</dbReference>
<reference evidence="5" key="1">
    <citation type="submission" date="2012-12" db="EMBL/GenBank/DDBJ databases">
        <authorList>
            <person name="Hellsten U."/>
            <person name="Grimwood J."/>
            <person name="Chapman J.A."/>
            <person name="Shapiro H."/>
            <person name="Aerts A."/>
            <person name="Otillar R.P."/>
            <person name="Terry A.Y."/>
            <person name="Boore J.L."/>
            <person name="Simakov O."/>
            <person name="Marletaz F."/>
            <person name="Cho S.-J."/>
            <person name="Edsinger-Gonzales E."/>
            <person name="Havlak P."/>
            <person name="Kuo D.-H."/>
            <person name="Larsson T."/>
            <person name="Lv J."/>
            <person name="Arendt D."/>
            <person name="Savage R."/>
            <person name="Osoegawa K."/>
            <person name="de Jong P."/>
            <person name="Lindberg D.R."/>
            <person name="Seaver E.C."/>
            <person name="Weisblat D.A."/>
            <person name="Putnam N.H."/>
            <person name="Grigoriev I.V."/>
            <person name="Rokhsar D.S."/>
        </authorList>
    </citation>
    <scope>NUCLEOTIDE SEQUENCE</scope>
    <source>
        <strain evidence="5">I ESC-2004</strain>
    </source>
</reference>
<evidence type="ECO:0000313" key="4">
    <source>
        <dbReference type="EnsemblMetazoa" id="CapteP186672"/>
    </source>
</evidence>
<dbReference type="InterPro" id="IPR006886">
    <property type="entry name" value="RNA_pol_III_Rpc5"/>
</dbReference>
<feature type="compositionally biased region" description="Basic residues" evidence="1">
    <location>
        <begin position="450"/>
        <end position="462"/>
    </location>
</feature>
<dbReference type="STRING" id="283909.R7TYA7"/>
<protein>
    <recommendedName>
        <fullName evidence="2">DNA-directed RNA polymerase III subunit RPC5 C-terminal domain-containing protein</fullName>
    </recommendedName>
</protein>
<dbReference type="EMBL" id="KB308962">
    <property type="protein sequence ID" value="ELT95950.1"/>
    <property type="molecule type" value="Genomic_DNA"/>
</dbReference>
<dbReference type="OMA" id="NEMDWAK"/>
<evidence type="ECO:0000256" key="1">
    <source>
        <dbReference type="SAM" id="MobiDB-lite"/>
    </source>
</evidence>
<reference evidence="4" key="3">
    <citation type="submission" date="2015-06" db="UniProtKB">
        <authorList>
            <consortium name="EnsemblMetazoa"/>
        </authorList>
    </citation>
    <scope>IDENTIFICATION</scope>
</reference>
<keyword evidence="5" id="KW-1185">Reference proteome</keyword>
<organism evidence="3">
    <name type="scientific">Capitella teleta</name>
    <name type="common">Polychaete worm</name>
    <dbReference type="NCBI Taxonomy" id="283909"/>
    <lineage>
        <taxon>Eukaryota</taxon>
        <taxon>Metazoa</taxon>
        <taxon>Spiralia</taxon>
        <taxon>Lophotrochozoa</taxon>
        <taxon>Annelida</taxon>
        <taxon>Polychaeta</taxon>
        <taxon>Sedentaria</taxon>
        <taxon>Scolecida</taxon>
        <taxon>Capitellidae</taxon>
        <taxon>Capitella</taxon>
    </lineage>
</organism>
<evidence type="ECO:0000259" key="2">
    <source>
        <dbReference type="Pfam" id="PF19725"/>
    </source>
</evidence>
<dbReference type="Pfam" id="PF19725">
    <property type="entry name" value="RPC5_C"/>
    <property type="match status" value="1"/>
</dbReference>
<dbReference type="EnsemblMetazoa" id="CapteT186672">
    <property type="protein sequence ID" value="CapteP186672"/>
    <property type="gene ID" value="CapteG186672"/>
</dbReference>
<dbReference type="AlphaFoldDB" id="R7TYA7"/>
<dbReference type="PANTHER" id="PTHR12069">
    <property type="entry name" value="DNA-DIRECTED RNA POLYMERASES III 80 KDA POLYPEPTIDE RNA POLYMERASE III SUBUNIT 5"/>
    <property type="match status" value="1"/>
</dbReference>
<dbReference type="PANTHER" id="PTHR12069:SF0">
    <property type="entry name" value="DNA-DIRECTED RNA POLYMERASE III SUBUNIT RPC5"/>
    <property type="match status" value="1"/>
</dbReference>
<feature type="region of interest" description="Disordered" evidence="1">
    <location>
        <begin position="449"/>
        <end position="478"/>
    </location>
</feature>
<dbReference type="OrthoDB" id="340681at2759"/>
<reference evidence="3 5" key="2">
    <citation type="journal article" date="2013" name="Nature">
        <title>Insights into bilaterian evolution from three spiralian genomes.</title>
        <authorList>
            <person name="Simakov O."/>
            <person name="Marletaz F."/>
            <person name="Cho S.J."/>
            <person name="Edsinger-Gonzales E."/>
            <person name="Havlak P."/>
            <person name="Hellsten U."/>
            <person name="Kuo D.H."/>
            <person name="Larsson T."/>
            <person name="Lv J."/>
            <person name="Arendt D."/>
            <person name="Savage R."/>
            <person name="Osoegawa K."/>
            <person name="de Jong P."/>
            <person name="Grimwood J."/>
            <person name="Chapman J.A."/>
            <person name="Shapiro H."/>
            <person name="Aerts A."/>
            <person name="Otillar R.P."/>
            <person name="Terry A.Y."/>
            <person name="Boore J.L."/>
            <person name="Grigoriev I.V."/>
            <person name="Lindberg D.R."/>
            <person name="Seaver E.C."/>
            <person name="Weisblat D.A."/>
            <person name="Putnam N.H."/>
            <person name="Rokhsar D.S."/>
        </authorList>
    </citation>
    <scope>NUCLEOTIDE SEQUENCE</scope>
    <source>
        <strain evidence="3 5">I ESC-2004</strain>
    </source>
</reference>
<accession>R7TYA7</accession>
<feature type="domain" description="DNA-directed RNA polymerase III subunit RPC5 C-terminal" evidence="2">
    <location>
        <begin position="478"/>
        <end position="609"/>
    </location>
</feature>
<dbReference type="EMBL" id="AMQN01002352">
    <property type="status" value="NOT_ANNOTATED_CDS"/>
    <property type="molecule type" value="Genomic_DNA"/>
</dbReference>
<evidence type="ECO:0000313" key="3">
    <source>
        <dbReference type="EMBL" id="ELT95950.1"/>
    </source>
</evidence>
<dbReference type="InterPro" id="IPR045576">
    <property type="entry name" value="RPC5_C"/>
</dbReference>
<dbReference type="FunCoup" id="R7TYA7">
    <property type="interactions" value="1393"/>
</dbReference>
<dbReference type="GO" id="GO:0005666">
    <property type="term" value="C:RNA polymerase III complex"/>
    <property type="evidence" value="ECO:0007669"/>
    <property type="project" value="TreeGrafter"/>
</dbReference>
<evidence type="ECO:0000313" key="5">
    <source>
        <dbReference type="Proteomes" id="UP000014760"/>
    </source>
</evidence>
<dbReference type="Proteomes" id="UP000014760">
    <property type="component" value="Unassembled WGS sequence"/>
</dbReference>
<gene>
    <name evidence="3" type="ORF">CAPTEDRAFT_186672</name>
</gene>
<dbReference type="GO" id="GO:0042797">
    <property type="term" value="P:tRNA transcription by RNA polymerase III"/>
    <property type="evidence" value="ECO:0007669"/>
    <property type="project" value="TreeGrafter"/>
</dbReference>
<dbReference type="HOGENOM" id="CLU_021012_1_1_1"/>
<sequence>MDDEDDPVVEEIDVFLSKQLASQLYLIQYPLRPVYRPFTNRVVEFARCKPQQQKLELSLELDTQSNNYARSKGEQFAINVDGAASGEDKRVFNSDRMDKHTIHSTALGPDSDRFAVACFRDRELHLTPLKGIMQLKPMFNYLDAADKGKDEAAQEAEAPEEMEPEAKPIMMKFARHETDEAKARRMASYEYLRKTGEAEAWVTLQHYEETSSLAEAQRGLLLAPSESNEGTEFQVSQVEYLERLMPSMEQAAKERVALPNNVLSMSDLKAMSLGDQVRALLLNAKTMRFSQLMTLLGKATDATQALRCVQQVALLVQGCWVVKSEVLYPKDACSPHTGVPAEALCRGRDYIMWRFTQSRCQVRKEISSVVKLPADDVKAILEQMARLKVNCGWEFLLDYDSEFVHRHPEVVQRQHMLWEAKFKQLSSVLSISKADLKIAAHAAANVSLSPKRRRTASTRSRTKSGGISDDPSDSEGERFAQRSVLSMQDLRLQLNMHLAECPPGHVLGSGVSDKRLEKAVRAIGGINFQTKSPDGDAIFGITVFGDGFDAVRECMVAMLDVKGTIKTNVLKRKLDEAGVQVPDEADLKKLLKEMCVSRAGMWHLKGSISQPNS</sequence>